<dbReference type="Pfam" id="PF01464">
    <property type="entry name" value="SLT"/>
    <property type="match status" value="1"/>
</dbReference>
<protein>
    <submittedName>
        <fullName evidence="4">Type IV secretion system protein VirB1</fullName>
    </submittedName>
</protein>
<evidence type="ECO:0000256" key="2">
    <source>
        <dbReference type="SAM" id="MobiDB-lite"/>
    </source>
</evidence>
<dbReference type="Gene3D" id="1.10.530.10">
    <property type="match status" value="1"/>
</dbReference>
<name>A0ABR5ZKB9_9PROT</name>
<evidence type="ECO:0000256" key="1">
    <source>
        <dbReference type="ARBA" id="ARBA00009387"/>
    </source>
</evidence>
<feature type="region of interest" description="Disordered" evidence="2">
    <location>
        <begin position="179"/>
        <end position="225"/>
    </location>
</feature>
<feature type="domain" description="Transglycosylase SLT" evidence="3">
    <location>
        <begin position="30"/>
        <end position="161"/>
    </location>
</feature>
<dbReference type="InterPro" id="IPR023346">
    <property type="entry name" value="Lysozyme-like_dom_sf"/>
</dbReference>
<organism evidence="4 5">
    <name type="scientific">Bombella favorum</name>
    <dbReference type="NCBI Taxonomy" id="2039164"/>
    <lineage>
        <taxon>Bacteria</taxon>
        <taxon>Pseudomonadati</taxon>
        <taxon>Pseudomonadota</taxon>
        <taxon>Alphaproteobacteria</taxon>
        <taxon>Acetobacterales</taxon>
        <taxon>Acetobacteraceae</taxon>
        <taxon>Bombella</taxon>
    </lineage>
</organism>
<evidence type="ECO:0000313" key="4">
    <source>
        <dbReference type="EMBL" id="MBA5724673.1"/>
    </source>
</evidence>
<dbReference type="Proteomes" id="UP001516390">
    <property type="component" value="Unassembled WGS sequence"/>
</dbReference>
<proteinExistence type="inferred from homology"/>
<comment type="caution">
    <text evidence="4">The sequence shown here is derived from an EMBL/GenBank/DDBJ whole genome shotgun (WGS) entry which is preliminary data.</text>
</comment>
<comment type="similarity">
    <text evidence="1">Belongs to the virb1 family.</text>
</comment>
<keyword evidence="5" id="KW-1185">Reference proteome</keyword>
<dbReference type="EMBL" id="NWUS01000001">
    <property type="protein sequence ID" value="MBA5724673.1"/>
    <property type="molecule type" value="Genomic_DNA"/>
</dbReference>
<reference evidence="4 5" key="1">
    <citation type="submission" date="2017-09" db="EMBL/GenBank/DDBJ databases">
        <authorList>
            <person name="Jakob F."/>
        </authorList>
    </citation>
    <scope>NUCLEOTIDE SEQUENCE [LARGE SCALE GENOMIC DNA]</scope>
    <source>
        <strain evidence="4 5">TMW 2.1880</strain>
    </source>
</reference>
<dbReference type="InterPro" id="IPR008258">
    <property type="entry name" value="Transglycosylase_SLT_dom_1"/>
</dbReference>
<evidence type="ECO:0000259" key="3">
    <source>
        <dbReference type="Pfam" id="PF01464"/>
    </source>
</evidence>
<sequence>MAGVLSWKVGAATAQPLAIKDFGQLALRCGPNVAPVTLASIAQTESGFEPFLLHDNDTQKVFRAADDRQAAEMASTLIASGHSVDLGLMQINSHNLPRLGLQVRDVFDPCVSIGAASIILSDAYVGGQTHEEQQAALRVTISRYNTGDAQRGFTNGYVSKVEASARRIVPALDVGSVPSGVKVSPPARQVSAAADPDAPPSWDVWGSPEYSSASDAKKNADQPRASDAALFVQATDSPVVFSSLH</sequence>
<accession>A0ABR5ZKB9</accession>
<dbReference type="SUPFAM" id="SSF53955">
    <property type="entry name" value="Lysozyme-like"/>
    <property type="match status" value="1"/>
</dbReference>
<evidence type="ECO:0000313" key="5">
    <source>
        <dbReference type="Proteomes" id="UP001516390"/>
    </source>
</evidence>
<feature type="compositionally biased region" description="Low complexity" evidence="2">
    <location>
        <begin position="179"/>
        <end position="205"/>
    </location>
</feature>
<gene>
    <name evidence="4" type="ORF">CPA57_00010</name>
</gene>
<dbReference type="CDD" id="cd16892">
    <property type="entry name" value="LT_VirB1-like"/>
    <property type="match status" value="1"/>
</dbReference>